<dbReference type="GO" id="GO:0015344">
    <property type="term" value="F:siderophore uptake transmembrane transporter activity"/>
    <property type="evidence" value="ECO:0007669"/>
    <property type="project" value="TreeGrafter"/>
</dbReference>
<dbReference type="InterPro" id="IPR012910">
    <property type="entry name" value="Plug_dom"/>
</dbReference>
<sequence length="742" mass="81139">MSTIYQLKKSVLFLSLALLSTQYVLAEDALNLNDVQNTQSLFNPESSTTSSTTNSSVTTNTTEQQLPTIVVSANQDQTLSAGQISKKSQVGILGDKDDMDIPFSITSYTSKYIADQQATSVADVLRSEPSVRSVFSKGGIGEYFNIRGLYTQSHELAWNGLFGLLPHNRVPTEFLERVDVFKGTSALLNGMSIGGAVGGVINVVPKRATSEDITRLTTTYKSDSTFGVHIDVGRRFGQDGQFGVRVNALKSYGDTALDGQEENRYLGSAAFDYKGKKFRASLDLYDINEKLDGGQPLMVSFATSVVPKAPDSKLNHQPGSYSHTKTRGAIAHVEYDFAPEWTAFVSAGTKRQNGVGVIANNALGNAAQPNGDYMAVSRMNANKTNVDAGELGVRGKFNTGAIKHNVVISANLLDQDTQMGLVMGTPWASNIYRPTRPALNAARPTYLPKTSDTTLTSFAVADTLSTMDEKYQLTLGIRHQNVKSQSYSILTGLPSSPYYDESAVTPMVGFVVKPWDNSLSLYANYIEGLSQGDTITDPTNPLIAEKTLKPYKSKQYEVGTKWDMGKFKNTLSIYQITKNSLAQDANRNYSESEQRNRGIEWTTAGEIIENVRLLGGVSYLEAEWKKTAGGVMDGNDVKGIPHWQSNLGLEWDVQQLEGLTLTANTTYTGSLYANDTNTQKIPDWFVLDLGGRYATNIAKHNVVFRGGVDNVLDKKHWAGVWNGYVGVGGDPRTYKLSMQIDF</sequence>
<evidence type="ECO:0000259" key="15">
    <source>
        <dbReference type="Pfam" id="PF07715"/>
    </source>
</evidence>
<feature type="compositionally biased region" description="Low complexity" evidence="12">
    <location>
        <begin position="46"/>
        <end position="61"/>
    </location>
</feature>
<evidence type="ECO:0000256" key="9">
    <source>
        <dbReference type="ARBA" id="ARBA00023237"/>
    </source>
</evidence>
<keyword evidence="7 10" id="KW-0472">Membrane</keyword>
<feature type="domain" description="TonB-dependent receptor plug" evidence="15">
    <location>
        <begin position="98"/>
        <end position="195"/>
    </location>
</feature>
<dbReference type="InterPro" id="IPR037066">
    <property type="entry name" value="Plug_dom_sf"/>
</dbReference>
<keyword evidence="9 10" id="KW-0998">Cell outer membrane</keyword>
<reference evidence="16 17" key="1">
    <citation type="submission" date="2020-03" db="EMBL/GenBank/DDBJ databases">
        <authorList>
            <person name="Zhu W."/>
        </authorList>
    </citation>
    <scope>NUCLEOTIDE SEQUENCE [LARGE SCALE GENOMIC DNA]</scope>
    <source>
        <strain evidence="16 17">323-1</strain>
    </source>
</reference>
<evidence type="ECO:0000256" key="2">
    <source>
        <dbReference type="ARBA" id="ARBA00009810"/>
    </source>
</evidence>
<gene>
    <name evidence="16" type="ORF">G8E00_11060</name>
</gene>
<keyword evidence="13" id="KW-0732">Signal</keyword>
<organism evidence="16 17">
    <name type="scientific">Acinetobacter shaoyimingii</name>
    <dbReference type="NCBI Taxonomy" id="2715164"/>
    <lineage>
        <taxon>Bacteria</taxon>
        <taxon>Pseudomonadati</taxon>
        <taxon>Pseudomonadota</taxon>
        <taxon>Gammaproteobacteria</taxon>
        <taxon>Moraxellales</taxon>
        <taxon>Moraxellaceae</taxon>
        <taxon>Acinetobacter</taxon>
    </lineage>
</organism>
<dbReference type="PANTHER" id="PTHR32552">
    <property type="entry name" value="FERRICHROME IRON RECEPTOR-RELATED"/>
    <property type="match status" value="1"/>
</dbReference>
<evidence type="ECO:0000256" key="6">
    <source>
        <dbReference type="ARBA" id="ARBA00023077"/>
    </source>
</evidence>
<dbReference type="PROSITE" id="PS52016">
    <property type="entry name" value="TONB_DEPENDENT_REC_3"/>
    <property type="match status" value="1"/>
</dbReference>
<dbReference type="EMBL" id="CP049801">
    <property type="protein sequence ID" value="QIO06454.1"/>
    <property type="molecule type" value="Genomic_DNA"/>
</dbReference>
<dbReference type="InterPro" id="IPR036942">
    <property type="entry name" value="Beta-barrel_TonB_sf"/>
</dbReference>
<evidence type="ECO:0000256" key="8">
    <source>
        <dbReference type="ARBA" id="ARBA00023170"/>
    </source>
</evidence>
<keyword evidence="8 16" id="KW-0675">Receptor</keyword>
<accession>A0A6G8RX22</accession>
<dbReference type="InterPro" id="IPR039426">
    <property type="entry name" value="TonB-dep_rcpt-like"/>
</dbReference>
<comment type="similarity">
    <text evidence="2 10 11">Belongs to the TonB-dependent receptor family.</text>
</comment>
<evidence type="ECO:0000259" key="14">
    <source>
        <dbReference type="Pfam" id="PF00593"/>
    </source>
</evidence>
<dbReference type="AlphaFoldDB" id="A0A6G8RX22"/>
<evidence type="ECO:0000256" key="11">
    <source>
        <dbReference type="RuleBase" id="RU003357"/>
    </source>
</evidence>
<dbReference type="InterPro" id="IPR000531">
    <property type="entry name" value="Beta-barrel_TonB"/>
</dbReference>
<evidence type="ECO:0000256" key="7">
    <source>
        <dbReference type="ARBA" id="ARBA00023136"/>
    </source>
</evidence>
<keyword evidence="6 11" id="KW-0798">TonB box</keyword>
<protein>
    <submittedName>
        <fullName evidence="16">TonB-dependent siderophore receptor</fullName>
    </submittedName>
</protein>
<name>A0A6G8RX22_9GAMM</name>
<dbReference type="PANTHER" id="PTHR32552:SF82">
    <property type="entry name" value="FCUA PROTEIN"/>
    <property type="match status" value="1"/>
</dbReference>
<evidence type="ECO:0000256" key="5">
    <source>
        <dbReference type="ARBA" id="ARBA00022692"/>
    </source>
</evidence>
<dbReference type="Proteomes" id="UP000502297">
    <property type="component" value="Chromosome"/>
</dbReference>
<dbReference type="NCBIfam" id="TIGR01783">
    <property type="entry name" value="TonB-siderophor"/>
    <property type="match status" value="1"/>
</dbReference>
<feature type="region of interest" description="Disordered" evidence="12">
    <location>
        <begin position="41"/>
        <end position="61"/>
    </location>
</feature>
<keyword evidence="5 10" id="KW-0812">Transmembrane</keyword>
<evidence type="ECO:0000256" key="10">
    <source>
        <dbReference type="PROSITE-ProRule" id="PRU01360"/>
    </source>
</evidence>
<feature type="domain" description="TonB-dependent receptor-like beta-barrel" evidence="14">
    <location>
        <begin position="315"/>
        <end position="711"/>
    </location>
</feature>
<feature type="signal peptide" evidence="13">
    <location>
        <begin position="1"/>
        <end position="26"/>
    </location>
</feature>
<evidence type="ECO:0000313" key="16">
    <source>
        <dbReference type="EMBL" id="QIO06454.1"/>
    </source>
</evidence>
<dbReference type="SUPFAM" id="SSF56935">
    <property type="entry name" value="Porins"/>
    <property type="match status" value="1"/>
</dbReference>
<dbReference type="GO" id="GO:0015891">
    <property type="term" value="P:siderophore transport"/>
    <property type="evidence" value="ECO:0007669"/>
    <property type="project" value="InterPro"/>
</dbReference>
<dbReference type="CDD" id="cd01347">
    <property type="entry name" value="ligand_gated_channel"/>
    <property type="match status" value="1"/>
</dbReference>
<keyword evidence="4 10" id="KW-1134">Transmembrane beta strand</keyword>
<evidence type="ECO:0000256" key="13">
    <source>
        <dbReference type="SAM" id="SignalP"/>
    </source>
</evidence>
<evidence type="ECO:0000256" key="12">
    <source>
        <dbReference type="SAM" id="MobiDB-lite"/>
    </source>
</evidence>
<dbReference type="Gene3D" id="2.40.170.20">
    <property type="entry name" value="TonB-dependent receptor, beta-barrel domain"/>
    <property type="match status" value="1"/>
</dbReference>
<feature type="chain" id="PRO_5026184116" evidence="13">
    <location>
        <begin position="27"/>
        <end position="742"/>
    </location>
</feature>
<dbReference type="Pfam" id="PF00593">
    <property type="entry name" value="TonB_dep_Rec_b-barrel"/>
    <property type="match status" value="1"/>
</dbReference>
<evidence type="ECO:0000256" key="4">
    <source>
        <dbReference type="ARBA" id="ARBA00022452"/>
    </source>
</evidence>
<dbReference type="GO" id="GO:0038023">
    <property type="term" value="F:signaling receptor activity"/>
    <property type="evidence" value="ECO:0007669"/>
    <property type="project" value="InterPro"/>
</dbReference>
<dbReference type="KEGG" id="asha:G8E00_11060"/>
<comment type="subcellular location">
    <subcellularLocation>
        <location evidence="1 10">Cell outer membrane</location>
        <topology evidence="1 10">Multi-pass membrane protein</topology>
    </subcellularLocation>
</comment>
<proteinExistence type="inferred from homology"/>
<keyword evidence="3 10" id="KW-0813">Transport</keyword>
<evidence type="ECO:0000313" key="17">
    <source>
        <dbReference type="Proteomes" id="UP000502297"/>
    </source>
</evidence>
<dbReference type="InterPro" id="IPR010105">
    <property type="entry name" value="TonB_sidphr_rcpt"/>
</dbReference>
<evidence type="ECO:0000256" key="3">
    <source>
        <dbReference type="ARBA" id="ARBA00022448"/>
    </source>
</evidence>
<keyword evidence="17" id="KW-1185">Reference proteome</keyword>
<dbReference type="Gene3D" id="2.170.130.10">
    <property type="entry name" value="TonB-dependent receptor, plug domain"/>
    <property type="match status" value="1"/>
</dbReference>
<dbReference type="Pfam" id="PF07715">
    <property type="entry name" value="Plug"/>
    <property type="match status" value="1"/>
</dbReference>
<evidence type="ECO:0000256" key="1">
    <source>
        <dbReference type="ARBA" id="ARBA00004571"/>
    </source>
</evidence>
<dbReference type="GO" id="GO:0009279">
    <property type="term" value="C:cell outer membrane"/>
    <property type="evidence" value="ECO:0007669"/>
    <property type="project" value="UniProtKB-SubCell"/>
</dbReference>
<dbReference type="RefSeq" id="WP_166224613.1">
    <property type="nucleotide sequence ID" value="NZ_CP049801.1"/>
</dbReference>